<feature type="domain" description="M23ase beta-sheet core" evidence="3">
    <location>
        <begin position="121"/>
        <end position="208"/>
    </location>
</feature>
<dbReference type="Pfam" id="PF01471">
    <property type="entry name" value="PG_binding_1"/>
    <property type="match status" value="1"/>
</dbReference>
<evidence type="ECO:0000313" key="5">
    <source>
        <dbReference type="Proteomes" id="UP001207654"/>
    </source>
</evidence>
<dbReference type="SUPFAM" id="SSF51261">
    <property type="entry name" value="Duplicated hybrid motif"/>
    <property type="match status" value="1"/>
</dbReference>
<reference evidence="4 5" key="1">
    <citation type="submission" date="2022-11" db="EMBL/GenBank/DDBJ databases">
        <title>Minimal conservation of predation-associated metabolite biosynthetic gene clusters underscores biosynthetic potential of Myxococcota including descriptions for ten novel species: Archangium lansinium sp. nov., Myxococcus landrumus sp. nov., Nannocystis bai.</title>
        <authorList>
            <person name="Ahearne A."/>
            <person name="Stevens C."/>
            <person name="Phillips K."/>
        </authorList>
    </citation>
    <scope>NUCLEOTIDE SEQUENCE [LARGE SCALE GENOMIC DNA]</scope>
    <source>
        <strain evidence="4 5">MIWBW</strain>
    </source>
</reference>
<dbReference type="InterPro" id="IPR016047">
    <property type="entry name" value="M23ase_b-sheet_dom"/>
</dbReference>
<accession>A0ABT4A0N7</accession>
<dbReference type="InterPro" id="IPR036366">
    <property type="entry name" value="PGBDSf"/>
</dbReference>
<evidence type="ECO:0000313" key="4">
    <source>
        <dbReference type="EMBL" id="MCY1074544.1"/>
    </source>
</evidence>
<comment type="caution">
    <text evidence="4">The sequence shown here is derived from an EMBL/GenBank/DDBJ whole genome shotgun (WGS) entry which is preliminary data.</text>
</comment>
<dbReference type="CDD" id="cd12797">
    <property type="entry name" value="M23_peptidase"/>
    <property type="match status" value="1"/>
</dbReference>
<keyword evidence="5" id="KW-1185">Reference proteome</keyword>
<dbReference type="InterPro" id="IPR050570">
    <property type="entry name" value="Cell_wall_metabolism_enzyme"/>
</dbReference>
<evidence type="ECO:0000256" key="1">
    <source>
        <dbReference type="ARBA" id="ARBA00022729"/>
    </source>
</evidence>
<evidence type="ECO:0000259" key="2">
    <source>
        <dbReference type="Pfam" id="PF01471"/>
    </source>
</evidence>
<sequence>MATVKLVNIRPGKRNGDVLIVQKALAAAVGLDYSSAPGFFGSRTRAAYTKWQQSLGLRGADADGVPGTKSLKALGKKYKFSVSAADGGGKVAASGRVKSPVPGHRVTYRFGVRNRRYQAGFHTGDDYAARTGTPVIAVRAGRIAWSNGAGRAYGNWIGLKADNGRVYVYCHLSARAVNTRALVKAGQVIGRVGATGRTTGPHLHFEDHPAGRFRYGQCREPSW</sequence>
<dbReference type="PANTHER" id="PTHR21666">
    <property type="entry name" value="PEPTIDASE-RELATED"/>
    <property type="match status" value="1"/>
</dbReference>
<evidence type="ECO:0000259" key="3">
    <source>
        <dbReference type="Pfam" id="PF01551"/>
    </source>
</evidence>
<dbReference type="PANTHER" id="PTHR21666:SF289">
    <property type="entry name" value="L-ALA--D-GLU ENDOPEPTIDASE"/>
    <property type="match status" value="1"/>
</dbReference>
<gene>
    <name evidence="4" type="ORF">OV287_08600</name>
</gene>
<dbReference type="Gene3D" id="1.10.101.10">
    <property type="entry name" value="PGBD-like superfamily/PGBD"/>
    <property type="match status" value="1"/>
</dbReference>
<dbReference type="RefSeq" id="WP_267533506.1">
    <property type="nucleotide sequence ID" value="NZ_JAPNKA010000001.1"/>
</dbReference>
<dbReference type="Gene3D" id="2.70.70.10">
    <property type="entry name" value="Glucose Permease (Domain IIA)"/>
    <property type="match status" value="1"/>
</dbReference>
<proteinExistence type="predicted"/>
<dbReference type="Pfam" id="PF01551">
    <property type="entry name" value="Peptidase_M23"/>
    <property type="match status" value="1"/>
</dbReference>
<dbReference type="SUPFAM" id="SSF47090">
    <property type="entry name" value="PGBD-like"/>
    <property type="match status" value="1"/>
</dbReference>
<dbReference type="Proteomes" id="UP001207654">
    <property type="component" value="Unassembled WGS sequence"/>
</dbReference>
<organism evidence="4 5">
    <name type="scientific">Archangium lansingense</name>
    <dbReference type="NCBI Taxonomy" id="2995310"/>
    <lineage>
        <taxon>Bacteria</taxon>
        <taxon>Pseudomonadati</taxon>
        <taxon>Myxococcota</taxon>
        <taxon>Myxococcia</taxon>
        <taxon>Myxococcales</taxon>
        <taxon>Cystobacterineae</taxon>
        <taxon>Archangiaceae</taxon>
        <taxon>Archangium</taxon>
    </lineage>
</organism>
<keyword evidence="1" id="KW-0732">Signal</keyword>
<dbReference type="EMBL" id="JAPNKA010000001">
    <property type="protein sequence ID" value="MCY1074544.1"/>
    <property type="molecule type" value="Genomic_DNA"/>
</dbReference>
<dbReference type="InterPro" id="IPR011055">
    <property type="entry name" value="Dup_hybrid_motif"/>
</dbReference>
<name>A0ABT4A0N7_9BACT</name>
<dbReference type="InterPro" id="IPR002477">
    <property type="entry name" value="Peptidoglycan-bd-like"/>
</dbReference>
<dbReference type="InterPro" id="IPR036365">
    <property type="entry name" value="PGBD-like_sf"/>
</dbReference>
<protein>
    <submittedName>
        <fullName evidence="4">Peptidoglycan DD-metalloendopeptidase family protein</fullName>
    </submittedName>
</protein>
<feature type="domain" description="Peptidoglycan binding-like" evidence="2">
    <location>
        <begin position="15"/>
        <end position="74"/>
    </location>
</feature>